<gene>
    <name evidence="3" type="ORF">DCF25_19165</name>
</gene>
<dbReference type="InterPro" id="IPR025114">
    <property type="entry name" value="D27-like_C"/>
</dbReference>
<proteinExistence type="predicted"/>
<dbReference type="InterPro" id="IPR038938">
    <property type="entry name" value="D27-like"/>
</dbReference>
<evidence type="ECO:0000313" key="3">
    <source>
        <dbReference type="EMBL" id="PZO11548.1"/>
    </source>
</evidence>
<protein>
    <submittedName>
        <fullName evidence="3">DUF4033 domain-containing protein</fullName>
    </submittedName>
</protein>
<dbReference type="Pfam" id="PF13225">
    <property type="entry name" value="D27-like_C"/>
    <property type="match status" value="1"/>
</dbReference>
<dbReference type="AlphaFoldDB" id="A0A2W4VXK4"/>
<reference evidence="3 4" key="2">
    <citation type="submission" date="2018-06" db="EMBL/GenBank/DDBJ databases">
        <title>Metagenomic assembly of (sub)arctic Cyanobacteria and their associated microbiome from non-axenic cultures.</title>
        <authorList>
            <person name="Baurain D."/>
        </authorList>
    </citation>
    <scope>NUCLEOTIDE SEQUENCE [LARGE SCALE GENOMIC DNA]</scope>
    <source>
        <strain evidence="3">ULC129bin1</strain>
    </source>
</reference>
<feature type="region of interest" description="Disordered" evidence="1">
    <location>
        <begin position="202"/>
        <end position="222"/>
    </location>
</feature>
<dbReference type="GO" id="GO:0005506">
    <property type="term" value="F:iron ion binding"/>
    <property type="evidence" value="ECO:0007669"/>
    <property type="project" value="InterPro"/>
</dbReference>
<dbReference type="PANTHER" id="PTHR33591:SF4">
    <property type="entry name" value="OS08G0114100 PROTEIN"/>
    <property type="match status" value="1"/>
</dbReference>
<accession>A0A2W4VXK4</accession>
<sequence>MQTAQDSQVPPHQDSLLDRLLIWLVSRKMANAIHTDIPTGGYRGFVELSKRIMQGRDGQQQQAVVAKVLQSLVPAPVLWLIRTLFSPTKLVCVLNAWFAAQTFEWLVGPCEVETAEVDDGEGGVRSQSSAVQIKECRYLKESQCVGMCVNMCKLPTQTFFTEKFGIPLTMTPNFEDLSCTMVFGQPPPDPKLDDAFSEPCLSECSTGQRTESPCPKLAERRE</sequence>
<dbReference type="PANTHER" id="PTHR33591">
    <property type="entry name" value="BETA-CAROTENE ISOMERASE D27"/>
    <property type="match status" value="1"/>
</dbReference>
<comment type="caution">
    <text evidence="3">The sequence shown here is derived from an EMBL/GenBank/DDBJ whole genome shotgun (WGS) entry which is preliminary data.</text>
</comment>
<dbReference type="EMBL" id="QBMC01000178">
    <property type="protein sequence ID" value="PZO11548.1"/>
    <property type="molecule type" value="Genomic_DNA"/>
</dbReference>
<evidence type="ECO:0000256" key="1">
    <source>
        <dbReference type="SAM" id="MobiDB-lite"/>
    </source>
</evidence>
<organism evidence="3 4">
    <name type="scientific">Leptolyngbya foveolarum</name>
    <dbReference type="NCBI Taxonomy" id="47253"/>
    <lineage>
        <taxon>Bacteria</taxon>
        <taxon>Bacillati</taxon>
        <taxon>Cyanobacteriota</taxon>
        <taxon>Cyanophyceae</taxon>
        <taxon>Leptolyngbyales</taxon>
        <taxon>Leptolyngbyaceae</taxon>
        <taxon>Leptolyngbya group</taxon>
        <taxon>Leptolyngbya</taxon>
    </lineage>
</organism>
<reference evidence="4" key="1">
    <citation type="submission" date="2018-04" db="EMBL/GenBank/DDBJ databases">
        <authorList>
            <person name="Cornet L."/>
        </authorList>
    </citation>
    <scope>NUCLEOTIDE SEQUENCE [LARGE SCALE GENOMIC DNA]</scope>
</reference>
<name>A0A2W4VXK4_9CYAN</name>
<evidence type="ECO:0000259" key="2">
    <source>
        <dbReference type="Pfam" id="PF13225"/>
    </source>
</evidence>
<feature type="domain" description="Beta-carotene isomerase D27-like C-terminal" evidence="2">
    <location>
        <begin position="105"/>
        <end position="189"/>
    </location>
</feature>
<evidence type="ECO:0000313" key="4">
    <source>
        <dbReference type="Proteomes" id="UP000249354"/>
    </source>
</evidence>
<dbReference type="Proteomes" id="UP000249354">
    <property type="component" value="Unassembled WGS sequence"/>
</dbReference>